<accession>A0A423VKI5</accession>
<keyword evidence="5" id="KW-0472">Membrane</keyword>
<evidence type="ECO:0000256" key="1">
    <source>
        <dbReference type="ARBA" id="ARBA00010139"/>
    </source>
</evidence>
<dbReference type="STRING" id="356882.A0A423VKI5"/>
<dbReference type="Proteomes" id="UP000283895">
    <property type="component" value="Unassembled WGS sequence"/>
</dbReference>
<dbReference type="AlphaFoldDB" id="A0A423VKI5"/>
<feature type="transmembrane region" description="Helical" evidence="5">
    <location>
        <begin position="621"/>
        <end position="641"/>
    </location>
</feature>
<dbReference type="OrthoDB" id="74360at2759"/>
<evidence type="ECO:0000256" key="4">
    <source>
        <dbReference type="ARBA" id="ARBA00023002"/>
    </source>
</evidence>
<dbReference type="GO" id="GO:0050661">
    <property type="term" value="F:NADP binding"/>
    <property type="evidence" value="ECO:0007669"/>
    <property type="project" value="InterPro"/>
</dbReference>
<keyword evidence="7" id="KW-1185">Reference proteome</keyword>
<feature type="transmembrane region" description="Helical" evidence="5">
    <location>
        <begin position="727"/>
        <end position="744"/>
    </location>
</feature>
<dbReference type="SUPFAM" id="SSF51905">
    <property type="entry name" value="FAD/NAD(P)-binding domain"/>
    <property type="match status" value="3"/>
</dbReference>
<dbReference type="EMBL" id="LKEA01000055">
    <property type="protein sequence ID" value="ROV91505.1"/>
    <property type="molecule type" value="Genomic_DNA"/>
</dbReference>
<protein>
    <recommendedName>
        <fullName evidence="8">FAD/NAD(P)-binding domain-containing protein</fullName>
    </recommendedName>
</protein>
<keyword evidence="2" id="KW-0285">Flavoprotein</keyword>
<feature type="transmembrane region" description="Helical" evidence="5">
    <location>
        <begin position="653"/>
        <end position="674"/>
    </location>
</feature>
<dbReference type="GO" id="GO:0050660">
    <property type="term" value="F:flavin adenine dinucleotide binding"/>
    <property type="evidence" value="ECO:0007669"/>
    <property type="project" value="InterPro"/>
</dbReference>
<keyword evidence="5" id="KW-1133">Transmembrane helix</keyword>
<dbReference type="GO" id="GO:0004499">
    <property type="term" value="F:N,N-dimethylaniline monooxygenase activity"/>
    <property type="evidence" value="ECO:0007669"/>
    <property type="project" value="InterPro"/>
</dbReference>
<gene>
    <name evidence="6" type="ORF">VMCG_09473</name>
</gene>
<dbReference type="InterPro" id="IPR051209">
    <property type="entry name" value="FAD-bind_Monooxygenase_sf"/>
</dbReference>
<feature type="transmembrane region" description="Helical" evidence="5">
    <location>
        <begin position="551"/>
        <end position="570"/>
    </location>
</feature>
<reference evidence="6 7" key="1">
    <citation type="submission" date="2015-09" db="EMBL/GenBank/DDBJ databases">
        <title>Host preference determinants of Valsa canker pathogens revealed by comparative genomics.</title>
        <authorList>
            <person name="Yin Z."/>
            <person name="Huang L."/>
        </authorList>
    </citation>
    <scope>NUCLEOTIDE SEQUENCE [LARGE SCALE GENOMIC DNA]</scope>
    <source>
        <strain evidence="6 7">03-1</strain>
    </source>
</reference>
<keyword evidence="3" id="KW-0274">FAD</keyword>
<sequence>MENVTLDINSGPGDITNNPDVGQVNLLTVNGTAVQHDEPSTQPLPVNGHGHYPKSRVNLIDRFVDEPRKIRVVVIGGGLAGILAGCLLPEKVPGIELVIYEKNPDFGGTWYENVYPGVRCDIPSHVYQSTFSPKTDWSDEFAPGAEIRDYWQSVARKYDVYRFAKFNHQVEDANWDAVAGVWTLNITDLDTSSVIQEKADVVMSCIGRFNSWRLPNYPGISEYKGVLRHASHWDPDFDPTGKRVAVIGNGASGIQLVANIQPNVSRLDHYARSKTWIAASWAGDERTLGPQPIPDEKKKALEDPQVYLDFRKNMEDKYWRRFSTFLKGEANDKVRQMFTETMRARLSKKPELLDNLIPDFSPNCRRPTPGPGYLEALQEDNVDFIRQPIKKFTQTGIESVDGIHREVDAVFCATGANGDMVPPFPIRAHGRELASLWHPDGEHGFPYTYLGAATPGFPNLLFVHGPHAAGPSGTVPHSVEVQLTYYAKVLRKMSREGIKSIVPKKKATDDFVEYCDAFFAKTVLADGCSSCIGYAPYAAGLYMNSRYGTQWLELFGAALCGISAGVFWMAETAIAIAYPEPWNKGKALGYWLTFRVSGQIIGGAVNLGLNAKANTAGKVSYTVYILFIAIQAAGPFVAFLLNKPVWFSVRTRALGSFLGGITAIISGNILGYWIDRTRIPLKRRVRLGFAVIVILQGAWWTWATIIVTRFSRTHPTYDWSDSEFGQGFGVFVFLTVGFQLNYLYL</sequence>
<proteinExistence type="inferred from homology"/>
<dbReference type="PANTHER" id="PTHR42877:SF6">
    <property type="entry name" value="MONOOXYGENASE, PUTATIVE (AFU_ORTHOLOGUE AFUA_3G15050)-RELATED"/>
    <property type="match status" value="1"/>
</dbReference>
<evidence type="ECO:0008006" key="8">
    <source>
        <dbReference type="Google" id="ProtNLM"/>
    </source>
</evidence>
<keyword evidence="4" id="KW-0560">Oxidoreductase</keyword>
<organism evidence="6 7">
    <name type="scientific">Cytospora schulzeri</name>
    <dbReference type="NCBI Taxonomy" id="448051"/>
    <lineage>
        <taxon>Eukaryota</taxon>
        <taxon>Fungi</taxon>
        <taxon>Dikarya</taxon>
        <taxon>Ascomycota</taxon>
        <taxon>Pezizomycotina</taxon>
        <taxon>Sordariomycetes</taxon>
        <taxon>Sordariomycetidae</taxon>
        <taxon>Diaporthales</taxon>
        <taxon>Cytosporaceae</taxon>
        <taxon>Cytospora</taxon>
    </lineage>
</organism>
<evidence type="ECO:0000313" key="7">
    <source>
        <dbReference type="Proteomes" id="UP000283895"/>
    </source>
</evidence>
<evidence type="ECO:0000256" key="3">
    <source>
        <dbReference type="ARBA" id="ARBA00022827"/>
    </source>
</evidence>
<name>A0A423VKI5_9PEZI</name>
<dbReference type="Gene3D" id="3.50.50.60">
    <property type="entry name" value="FAD/NAD(P)-binding domain"/>
    <property type="match status" value="2"/>
</dbReference>
<keyword evidence="5" id="KW-0812">Transmembrane</keyword>
<dbReference type="PANTHER" id="PTHR42877">
    <property type="entry name" value="L-ORNITHINE N(5)-MONOOXYGENASE-RELATED"/>
    <property type="match status" value="1"/>
</dbReference>
<comment type="caution">
    <text evidence="6">The sequence shown here is derived from an EMBL/GenBank/DDBJ whole genome shotgun (WGS) entry which is preliminary data.</text>
</comment>
<comment type="similarity">
    <text evidence="1">Belongs to the FAD-binding monooxygenase family.</text>
</comment>
<feature type="transmembrane region" description="Helical" evidence="5">
    <location>
        <begin position="590"/>
        <end position="609"/>
    </location>
</feature>
<evidence type="ECO:0000313" key="6">
    <source>
        <dbReference type="EMBL" id="ROV91505.1"/>
    </source>
</evidence>
<feature type="transmembrane region" description="Helical" evidence="5">
    <location>
        <begin position="686"/>
        <end position="707"/>
    </location>
</feature>
<dbReference type="SUPFAM" id="SSF103473">
    <property type="entry name" value="MFS general substrate transporter"/>
    <property type="match status" value="1"/>
</dbReference>
<evidence type="ECO:0000256" key="2">
    <source>
        <dbReference type="ARBA" id="ARBA00022630"/>
    </source>
</evidence>
<dbReference type="InterPro" id="IPR036188">
    <property type="entry name" value="FAD/NAD-bd_sf"/>
</dbReference>
<dbReference type="Pfam" id="PF00743">
    <property type="entry name" value="FMO-like"/>
    <property type="match status" value="1"/>
</dbReference>
<dbReference type="InterPro" id="IPR020946">
    <property type="entry name" value="Flavin_mOase-like"/>
</dbReference>
<evidence type="ECO:0000256" key="5">
    <source>
        <dbReference type="SAM" id="Phobius"/>
    </source>
</evidence>
<dbReference type="InterPro" id="IPR036259">
    <property type="entry name" value="MFS_trans_sf"/>
</dbReference>